<evidence type="ECO:0000313" key="2">
    <source>
        <dbReference type="EMBL" id="MBO8437661.1"/>
    </source>
</evidence>
<evidence type="ECO:0000256" key="1">
    <source>
        <dbReference type="SAM" id="Phobius"/>
    </source>
</evidence>
<keyword evidence="1" id="KW-0472">Membrane</keyword>
<organism evidence="2 3">
    <name type="scientific">Candidatus Caccoplasma merdipullorum</name>
    <dbReference type="NCBI Taxonomy" id="2840718"/>
    <lineage>
        <taxon>Bacteria</taxon>
        <taxon>Pseudomonadati</taxon>
        <taxon>Bacteroidota</taxon>
        <taxon>Bacteroidia</taxon>
        <taxon>Bacteroidales</taxon>
        <taxon>Bacteroidaceae</taxon>
        <taxon>Bacteroidaceae incertae sedis</taxon>
        <taxon>Candidatus Caccoplasma</taxon>
    </lineage>
</organism>
<feature type="transmembrane region" description="Helical" evidence="1">
    <location>
        <begin position="40"/>
        <end position="56"/>
    </location>
</feature>
<gene>
    <name evidence="2" type="ORF">IAC54_02020</name>
</gene>
<reference evidence="2" key="2">
    <citation type="journal article" date="2021" name="PeerJ">
        <title>Extensive microbial diversity within the chicken gut microbiome revealed by metagenomics and culture.</title>
        <authorList>
            <person name="Gilroy R."/>
            <person name="Ravi A."/>
            <person name="Getino M."/>
            <person name="Pursley I."/>
            <person name="Horton D.L."/>
            <person name="Alikhan N.F."/>
            <person name="Baker D."/>
            <person name="Gharbi K."/>
            <person name="Hall N."/>
            <person name="Watson M."/>
            <person name="Adriaenssens E.M."/>
            <person name="Foster-Nyarko E."/>
            <person name="Jarju S."/>
            <person name="Secka A."/>
            <person name="Antonio M."/>
            <person name="Oren A."/>
            <person name="Chaudhuri R.R."/>
            <person name="La Ragione R."/>
            <person name="Hildebrand F."/>
            <person name="Pallen M.J."/>
        </authorList>
    </citation>
    <scope>NUCLEOTIDE SEQUENCE</scope>
    <source>
        <strain evidence="2">G3-4614</strain>
    </source>
</reference>
<keyword evidence="1" id="KW-1133">Transmembrane helix</keyword>
<protein>
    <submittedName>
        <fullName evidence="2">VanZ family protein</fullName>
    </submittedName>
</protein>
<proteinExistence type="predicted"/>
<keyword evidence="1" id="KW-0812">Transmembrane</keyword>
<reference evidence="2" key="1">
    <citation type="submission" date="2020-10" db="EMBL/GenBank/DDBJ databases">
        <authorList>
            <person name="Gilroy R."/>
        </authorList>
    </citation>
    <scope>NUCLEOTIDE SEQUENCE</scope>
    <source>
        <strain evidence="2">G3-4614</strain>
    </source>
</reference>
<sequence length="128" mass="14252">MAKTKYLASVAITAAVLLLSFIKIKGGSEYPLFPHADKCVHAIMYFALTAAFCYDSREKMRRHKYKSYLLACILTASAIGIITELGQEYLTDYRSGDIYDFLADAAGSILGAVTATYIIRRNYKTTKN</sequence>
<dbReference type="AlphaFoldDB" id="A0A9D9H611"/>
<dbReference type="NCBIfam" id="NF037970">
    <property type="entry name" value="vanZ_1"/>
    <property type="match status" value="1"/>
</dbReference>
<dbReference type="EMBL" id="JADIMW010000020">
    <property type="protein sequence ID" value="MBO8437661.1"/>
    <property type="molecule type" value="Genomic_DNA"/>
</dbReference>
<feature type="transmembrane region" description="Helical" evidence="1">
    <location>
        <begin position="98"/>
        <end position="119"/>
    </location>
</feature>
<feature type="transmembrane region" description="Helical" evidence="1">
    <location>
        <begin position="68"/>
        <end position="86"/>
    </location>
</feature>
<dbReference type="Proteomes" id="UP000823636">
    <property type="component" value="Unassembled WGS sequence"/>
</dbReference>
<dbReference type="PANTHER" id="PTHR28008:SF1">
    <property type="entry name" value="DOMAIN PROTEIN, PUTATIVE (AFU_ORTHOLOGUE AFUA_3G10980)-RELATED"/>
    <property type="match status" value="1"/>
</dbReference>
<dbReference type="PANTHER" id="PTHR28008">
    <property type="entry name" value="DOMAIN PROTEIN, PUTATIVE (AFU_ORTHOLOGUE AFUA_3G10980)-RELATED"/>
    <property type="match status" value="1"/>
</dbReference>
<comment type="caution">
    <text evidence="2">The sequence shown here is derived from an EMBL/GenBank/DDBJ whole genome shotgun (WGS) entry which is preliminary data.</text>
</comment>
<name>A0A9D9H611_9BACT</name>
<evidence type="ECO:0000313" key="3">
    <source>
        <dbReference type="Proteomes" id="UP000823636"/>
    </source>
</evidence>
<accession>A0A9D9H611</accession>